<protein>
    <submittedName>
        <fullName evidence="1">Uncharacterized protein</fullName>
    </submittedName>
</protein>
<name>A0A3G9GAM3_9CAUL</name>
<dbReference type="AlphaFoldDB" id="A0A3G9GAM3"/>
<proteinExistence type="predicted"/>
<dbReference type="EMBL" id="AP018827">
    <property type="protein sequence ID" value="BBF81539.1"/>
    <property type="molecule type" value="Genomic_DNA"/>
</dbReference>
<reference evidence="2" key="1">
    <citation type="journal article" date="2017" name="Biotechnol. Biofuels">
        <title>Evaluation of environmental bacterial communities as a factor affecting the growth of duckweed Lemna minor.</title>
        <authorList>
            <person name="Ishizawa H."/>
            <person name="Kuroda M."/>
            <person name="Morikawa M."/>
            <person name="Ike M."/>
        </authorList>
    </citation>
    <scope>NUCLEOTIDE SEQUENCE [LARGE SCALE GENOMIC DNA]</scope>
    <source>
        <strain evidence="2">M6</strain>
    </source>
</reference>
<evidence type="ECO:0000313" key="2">
    <source>
        <dbReference type="Proteomes" id="UP000278756"/>
    </source>
</evidence>
<reference evidence="2" key="2">
    <citation type="journal article" date="2017" name="Plant Physiol. Biochem.">
        <title>Differential oxidative and antioxidative response of duckweed Lemna minor toward plant growth promoting/inhibiting bacteria.</title>
        <authorList>
            <person name="Ishizawa H."/>
            <person name="Kuroda M."/>
            <person name="Morikawa M."/>
            <person name="Ike M."/>
        </authorList>
    </citation>
    <scope>NUCLEOTIDE SEQUENCE [LARGE SCALE GENOMIC DNA]</scope>
    <source>
        <strain evidence="2">M6</strain>
    </source>
</reference>
<dbReference type="Proteomes" id="UP000278756">
    <property type="component" value="Chromosome 1"/>
</dbReference>
<evidence type="ECO:0000313" key="1">
    <source>
        <dbReference type="EMBL" id="BBF81539.1"/>
    </source>
</evidence>
<organism evidence="1 2">
    <name type="scientific">Asticcacaulis excentricus</name>
    <dbReference type="NCBI Taxonomy" id="78587"/>
    <lineage>
        <taxon>Bacteria</taxon>
        <taxon>Pseudomonadati</taxon>
        <taxon>Pseudomonadota</taxon>
        <taxon>Alphaproteobacteria</taxon>
        <taxon>Caulobacterales</taxon>
        <taxon>Caulobacteraceae</taxon>
        <taxon>Asticcacaulis</taxon>
    </lineage>
</organism>
<accession>A0A3G9GAM3</accession>
<gene>
    <name evidence="1" type="ORF">EM6_2140</name>
</gene>
<sequence length="53" mass="5991">MAACRKRSRHGIPARSLFFMLTLTNHGFAASVNRRLGSRFRFTPPREGAATRD</sequence>